<gene>
    <name evidence="5" type="ORF">EUV02_08810</name>
</gene>
<accession>A0A4Y9EQD5</accession>
<keyword evidence="4" id="KW-0012">Acyltransferase</keyword>
<dbReference type="InterPro" id="IPR001451">
    <property type="entry name" value="Hexapep"/>
</dbReference>
<dbReference type="InterPro" id="IPR051159">
    <property type="entry name" value="Hexapeptide_acetyltransf"/>
</dbReference>
<proteinExistence type="inferred from homology"/>
<evidence type="ECO:0000256" key="1">
    <source>
        <dbReference type="ARBA" id="ARBA00007274"/>
    </source>
</evidence>
<keyword evidence="2 5" id="KW-0808">Transferase</keyword>
<evidence type="ECO:0000313" key="6">
    <source>
        <dbReference type="Proteomes" id="UP000297737"/>
    </source>
</evidence>
<dbReference type="Gene3D" id="2.160.10.10">
    <property type="entry name" value="Hexapeptide repeat proteins"/>
    <property type="match status" value="1"/>
</dbReference>
<dbReference type="Proteomes" id="UP000297737">
    <property type="component" value="Unassembled WGS sequence"/>
</dbReference>
<dbReference type="PANTHER" id="PTHR23416:SF23">
    <property type="entry name" value="ACETYLTRANSFERASE C18B11.09C-RELATED"/>
    <property type="match status" value="1"/>
</dbReference>
<comment type="similarity">
    <text evidence="1">Belongs to the transferase hexapeptide repeat family.</text>
</comment>
<comment type="caution">
    <text evidence="5">The sequence shown here is derived from an EMBL/GenBank/DDBJ whole genome shotgun (WGS) entry which is preliminary data.</text>
</comment>
<reference evidence="5 6" key="1">
    <citation type="submission" date="2019-02" db="EMBL/GenBank/DDBJ databases">
        <title>Polymorphobacter sp. isolated from the lake at the Tibet of China.</title>
        <authorList>
            <person name="Li A."/>
        </authorList>
    </citation>
    <scope>NUCLEOTIDE SEQUENCE [LARGE SCALE GENOMIC DNA]</scope>
    <source>
        <strain evidence="5 6">DJ1R-1</strain>
    </source>
</reference>
<dbReference type="SUPFAM" id="SSF51161">
    <property type="entry name" value="Trimeric LpxA-like enzymes"/>
    <property type="match status" value="1"/>
</dbReference>
<dbReference type="OrthoDB" id="9815592at2"/>
<keyword evidence="3" id="KW-0677">Repeat</keyword>
<name>A0A4Y9EQD5_9SPHN</name>
<evidence type="ECO:0000313" key="5">
    <source>
        <dbReference type="EMBL" id="TFU03864.1"/>
    </source>
</evidence>
<protein>
    <submittedName>
        <fullName evidence="5">Putative colanic acid biosynthesis acetyltransferase</fullName>
    </submittedName>
</protein>
<dbReference type="InterPro" id="IPR011004">
    <property type="entry name" value="Trimer_LpxA-like_sf"/>
</dbReference>
<dbReference type="AlphaFoldDB" id="A0A4Y9EQD5"/>
<dbReference type="GO" id="GO:0008374">
    <property type="term" value="F:O-acyltransferase activity"/>
    <property type="evidence" value="ECO:0007669"/>
    <property type="project" value="TreeGrafter"/>
</dbReference>
<evidence type="ECO:0000256" key="4">
    <source>
        <dbReference type="ARBA" id="ARBA00023315"/>
    </source>
</evidence>
<dbReference type="Pfam" id="PF00132">
    <property type="entry name" value="Hexapep"/>
    <property type="match status" value="1"/>
</dbReference>
<dbReference type="EMBL" id="SIHO01000002">
    <property type="protein sequence ID" value="TFU03864.1"/>
    <property type="molecule type" value="Genomic_DNA"/>
</dbReference>
<dbReference type="GO" id="GO:0005829">
    <property type="term" value="C:cytosol"/>
    <property type="evidence" value="ECO:0007669"/>
    <property type="project" value="TreeGrafter"/>
</dbReference>
<evidence type="ECO:0000256" key="2">
    <source>
        <dbReference type="ARBA" id="ARBA00022679"/>
    </source>
</evidence>
<organism evidence="5 6">
    <name type="scientific">Glacieibacterium arshaanense</name>
    <dbReference type="NCBI Taxonomy" id="2511025"/>
    <lineage>
        <taxon>Bacteria</taxon>
        <taxon>Pseudomonadati</taxon>
        <taxon>Pseudomonadota</taxon>
        <taxon>Alphaproteobacteria</taxon>
        <taxon>Sphingomonadales</taxon>
        <taxon>Sphingosinicellaceae</taxon>
        <taxon>Glacieibacterium</taxon>
    </lineage>
</organism>
<dbReference type="PROSITE" id="PS00101">
    <property type="entry name" value="HEXAPEP_TRANSFERASES"/>
    <property type="match status" value="1"/>
</dbReference>
<sequence>MSAGNKLARLLWAVVYVLLYRPSPRPLHGWRRLLLRLFGARIGAGVHPYPRARIWAPWNLVMEPGSGLADDVDCYSVALIHIGREATVSQYSYLCTASHDPDVPGLPLVAAPIRIGDRAWVGADVFVAPGVSIAEGAVVGARSTVLGNVGTGEIVGGTPARFIRRRADAGWR</sequence>
<dbReference type="PANTHER" id="PTHR23416">
    <property type="entry name" value="SIALIC ACID SYNTHASE-RELATED"/>
    <property type="match status" value="1"/>
</dbReference>
<dbReference type="InterPro" id="IPR018357">
    <property type="entry name" value="Hexapep_transf_CS"/>
</dbReference>
<evidence type="ECO:0000256" key="3">
    <source>
        <dbReference type="ARBA" id="ARBA00022737"/>
    </source>
</evidence>
<keyword evidence="6" id="KW-1185">Reference proteome</keyword>